<keyword evidence="2" id="KW-0560">Oxidoreductase</keyword>
<dbReference type="InterPro" id="IPR002347">
    <property type="entry name" value="SDR_fam"/>
</dbReference>
<dbReference type="SUPFAM" id="SSF51735">
    <property type="entry name" value="NAD(P)-binding Rossmann-fold domains"/>
    <property type="match status" value="1"/>
</dbReference>
<dbReference type="STRING" id="394958.BGI42_05035"/>
<dbReference type="InterPro" id="IPR050259">
    <property type="entry name" value="SDR"/>
</dbReference>
<dbReference type="Proteomes" id="UP000094652">
    <property type="component" value="Chromosome"/>
</dbReference>
<dbReference type="InterPro" id="IPR020904">
    <property type="entry name" value="Sc_DH/Rdtase_CS"/>
</dbReference>
<dbReference type="GO" id="GO:0016491">
    <property type="term" value="F:oxidoreductase activity"/>
    <property type="evidence" value="ECO:0007669"/>
    <property type="project" value="UniProtKB-KW"/>
</dbReference>
<dbReference type="GO" id="GO:0032787">
    <property type="term" value="P:monocarboxylic acid metabolic process"/>
    <property type="evidence" value="ECO:0007669"/>
    <property type="project" value="UniProtKB-ARBA"/>
</dbReference>
<organism evidence="4 5">
    <name type="scientific">Clostridium taeniosporum</name>
    <dbReference type="NCBI Taxonomy" id="394958"/>
    <lineage>
        <taxon>Bacteria</taxon>
        <taxon>Bacillati</taxon>
        <taxon>Bacillota</taxon>
        <taxon>Clostridia</taxon>
        <taxon>Eubacteriales</taxon>
        <taxon>Clostridiaceae</taxon>
        <taxon>Clostridium</taxon>
    </lineage>
</organism>
<evidence type="ECO:0000256" key="1">
    <source>
        <dbReference type="ARBA" id="ARBA00006484"/>
    </source>
</evidence>
<dbReference type="EMBL" id="CP017253">
    <property type="protein sequence ID" value="AOR23125.1"/>
    <property type="molecule type" value="Genomic_DNA"/>
</dbReference>
<evidence type="ECO:0000313" key="4">
    <source>
        <dbReference type="EMBL" id="AOR23125.1"/>
    </source>
</evidence>
<dbReference type="RefSeq" id="WP_069679280.1">
    <property type="nucleotide sequence ID" value="NZ_CP017253.2"/>
</dbReference>
<dbReference type="Gene3D" id="3.40.50.720">
    <property type="entry name" value="NAD(P)-binding Rossmann-like Domain"/>
    <property type="match status" value="1"/>
</dbReference>
<dbReference type="Pfam" id="PF13561">
    <property type="entry name" value="adh_short_C2"/>
    <property type="match status" value="1"/>
</dbReference>
<dbReference type="InterPro" id="IPR036291">
    <property type="entry name" value="NAD(P)-bd_dom_sf"/>
</dbReference>
<dbReference type="PRINTS" id="PR00081">
    <property type="entry name" value="GDHRDH"/>
</dbReference>
<dbReference type="PANTHER" id="PTHR42879">
    <property type="entry name" value="3-OXOACYL-(ACYL-CARRIER-PROTEIN) REDUCTASE"/>
    <property type="match status" value="1"/>
</dbReference>
<dbReference type="PANTHER" id="PTHR42879:SF2">
    <property type="entry name" value="3-OXOACYL-[ACYL-CARRIER-PROTEIN] REDUCTASE FABG"/>
    <property type="match status" value="1"/>
</dbReference>
<dbReference type="PRINTS" id="PR00080">
    <property type="entry name" value="SDRFAMILY"/>
</dbReference>
<proteinExistence type="inferred from homology"/>
<name>A0A1D7XIG2_9CLOT</name>
<dbReference type="PROSITE" id="PS00061">
    <property type="entry name" value="ADH_SHORT"/>
    <property type="match status" value="1"/>
</dbReference>
<evidence type="ECO:0000256" key="2">
    <source>
        <dbReference type="ARBA" id="ARBA00023002"/>
    </source>
</evidence>
<dbReference type="KEGG" id="ctae:BGI42_05035"/>
<reference evidence="5" key="1">
    <citation type="submission" date="2016-09" db="EMBL/GenBank/DDBJ databases">
        <title>Genomics of Clostridium taeniosporum, an organism which forms endospores with ribbon-like appendages.</title>
        <authorList>
            <person name="Walker J.R."/>
        </authorList>
    </citation>
    <scope>NUCLEOTIDE SEQUENCE [LARGE SCALE GENOMIC DNA]</scope>
    <source>
        <strain evidence="5">1/k</strain>
    </source>
</reference>
<keyword evidence="3" id="KW-0443">Lipid metabolism</keyword>
<comment type="similarity">
    <text evidence="1">Belongs to the short-chain dehydrogenases/reductases (SDR) family.</text>
</comment>
<keyword evidence="5" id="KW-1185">Reference proteome</keyword>
<dbReference type="NCBIfam" id="NF005559">
    <property type="entry name" value="PRK07231.1"/>
    <property type="match status" value="1"/>
</dbReference>
<gene>
    <name evidence="4" type="ORF">BGI42_05035</name>
</gene>
<sequence length="247" mass="26563">MGKLVGKIAIVTGASRGIGKSIAVELAKEGASVIVNYSKDDAGANKTLEEIKSLGGYAISYKCDIASYEESEKLVQFTINKFGKIDILVNNAGKSNIGLFMDLTKEDMDNLLNTNLIGAMYLTKHIVKYMISRQCGSIVNISSIWGEVGASCEVVYSTTKGGINLFTKSLAKELAASNIRVNCVAPGVIDTKMNAFLQGDDKKALEEEIPMMRFGNPDEIGKIVSFLCSEDASYVTGQIIRADGGYI</sequence>
<protein>
    <submittedName>
        <fullName evidence="4">Short-chain dehydrogenase</fullName>
    </submittedName>
</protein>
<evidence type="ECO:0000313" key="5">
    <source>
        <dbReference type="Proteomes" id="UP000094652"/>
    </source>
</evidence>
<dbReference type="GO" id="GO:0008202">
    <property type="term" value="P:steroid metabolic process"/>
    <property type="evidence" value="ECO:0007669"/>
    <property type="project" value="UniProtKB-KW"/>
</dbReference>
<keyword evidence="3" id="KW-0753">Steroid metabolism</keyword>
<dbReference type="NCBIfam" id="NF047420">
    <property type="entry name" value="EF_P_mod_YmfI"/>
    <property type="match status" value="1"/>
</dbReference>
<dbReference type="OrthoDB" id="9803333at2"/>
<dbReference type="NCBIfam" id="NF009466">
    <property type="entry name" value="PRK12826.1-2"/>
    <property type="match status" value="1"/>
</dbReference>
<evidence type="ECO:0000256" key="3">
    <source>
        <dbReference type="ARBA" id="ARBA00023221"/>
    </source>
</evidence>
<dbReference type="FunFam" id="3.40.50.720:FF:000173">
    <property type="entry name" value="3-oxoacyl-[acyl-carrier protein] reductase"/>
    <property type="match status" value="1"/>
</dbReference>
<dbReference type="AlphaFoldDB" id="A0A1D7XIG2"/>
<accession>A0A1D7XIG2</accession>